<evidence type="ECO:0000313" key="2">
    <source>
        <dbReference type="Proteomes" id="UP000230069"/>
    </source>
</evidence>
<dbReference type="EMBL" id="KZ305128">
    <property type="protein sequence ID" value="PIA25498.1"/>
    <property type="molecule type" value="Genomic_DNA"/>
</dbReference>
<dbReference type="InParanoid" id="A0A2G5C2I2"/>
<keyword evidence="2" id="KW-1185">Reference proteome</keyword>
<name>A0A2G5C2I2_AQUCA</name>
<accession>A0A2G5C2I2</accession>
<evidence type="ECO:0000313" key="1">
    <source>
        <dbReference type="EMBL" id="PIA25498.1"/>
    </source>
</evidence>
<sequence>MVIVNELLGQSGANIEQILSSLKQYQYELEPEQFATRVQEILETFQKMCESLQPVHNLVNGLDIESIPQLRISSQELLQFLLLNSQGPEEASESVEAVSSTNG</sequence>
<proteinExistence type="predicted"/>
<dbReference type="OrthoDB" id="1992850at2759"/>
<dbReference type="Proteomes" id="UP000230069">
    <property type="component" value="Unassembled WGS sequence"/>
</dbReference>
<reference evidence="1 2" key="1">
    <citation type="submission" date="2017-09" db="EMBL/GenBank/DDBJ databases">
        <title>WGS assembly of Aquilegia coerulea Goldsmith.</title>
        <authorList>
            <person name="Hodges S."/>
            <person name="Kramer E."/>
            <person name="Nordborg M."/>
            <person name="Tomkins J."/>
            <person name="Borevitz J."/>
            <person name="Derieg N."/>
            <person name="Yan J."/>
            <person name="Mihaltcheva S."/>
            <person name="Hayes R.D."/>
            <person name="Rokhsar D."/>
        </authorList>
    </citation>
    <scope>NUCLEOTIDE SEQUENCE [LARGE SCALE GENOMIC DNA]</scope>
    <source>
        <strain evidence="2">cv. Goldsmith</strain>
    </source>
</reference>
<gene>
    <name evidence="1" type="ORF">AQUCO_11200007v1</name>
</gene>
<organism evidence="1 2">
    <name type="scientific">Aquilegia coerulea</name>
    <name type="common">Rocky mountain columbine</name>
    <dbReference type="NCBI Taxonomy" id="218851"/>
    <lineage>
        <taxon>Eukaryota</taxon>
        <taxon>Viridiplantae</taxon>
        <taxon>Streptophyta</taxon>
        <taxon>Embryophyta</taxon>
        <taxon>Tracheophyta</taxon>
        <taxon>Spermatophyta</taxon>
        <taxon>Magnoliopsida</taxon>
        <taxon>Ranunculales</taxon>
        <taxon>Ranunculaceae</taxon>
        <taxon>Thalictroideae</taxon>
        <taxon>Aquilegia</taxon>
    </lineage>
</organism>
<dbReference type="AlphaFoldDB" id="A0A2G5C2I2"/>
<protein>
    <submittedName>
        <fullName evidence="1">Uncharacterized protein</fullName>
    </submittedName>
</protein>